<dbReference type="PATRIC" id="fig|56107.3.peg.6220"/>
<dbReference type="eggNOG" id="COG0438">
    <property type="taxonomic scope" value="Bacteria"/>
</dbReference>
<dbReference type="EMBL" id="CP003642">
    <property type="protein sequence ID" value="AFZ27655.1"/>
    <property type="molecule type" value="Genomic_DNA"/>
</dbReference>
<dbReference type="KEGG" id="csg:Cylst_5655"/>
<name>K9X4R0_9NOST</name>
<sequence>MKIAYVTTYDVLNQNSWLKELQGICAAGNYIAKYLIDESTDIDYLGPLSKNFAVLTRAKWSFYRYVFKKDYYRWAEPLVVQNYARQIEKKISLLNTDIVLCPENIVPIADLDCKQPIVLWTDATLSSLINFYRHMDNLCDENIKNIYEIEVEALNRCKLIIYTSEWAAQTAMKTYKILPSKIKVVPYGANLESNRNYADIQDIIKSKTSSLCKLLFIGVDWVRKGGDIAFQVAKELNYAGLSTELIVVGCQPQINEPLPPFVKVIGFIDKSKPEGLDKISRLFAEAHFLILPTIADCTPHVFAEANSFGIPSLSTNVGGISTLIKDDLNGKTFCPKASISEYCNYIIALMTNYSDYQKLAYSSFDQYQSRLNWNVAVQNVKQLMRELVG</sequence>
<keyword evidence="2" id="KW-1185">Reference proteome</keyword>
<reference evidence="1 2" key="1">
    <citation type="submission" date="2012-06" db="EMBL/GenBank/DDBJ databases">
        <title>Finished chromosome of genome of Cylindrospermum stagnale PCC 7417.</title>
        <authorList>
            <consortium name="US DOE Joint Genome Institute"/>
            <person name="Gugger M."/>
            <person name="Coursin T."/>
            <person name="Rippka R."/>
            <person name="Tandeau De Marsac N."/>
            <person name="Huntemann M."/>
            <person name="Wei C.-L."/>
            <person name="Han J."/>
            <person name="Detter J.C."/>
            <person name="Han C."/>
            <person name="Tapia R."/>
            <person name="Chen A."/>
            <person name="Kyrpides N."/>
            <person name="Mavromatis K."/>
            <person name="Markowitz V."/>
            <person name="Szeto E."/>
            <person name="Ivanova N."/>
            <person name="Pagani I."/>
            <person name="Pati A."/>
            <person name="Goodwin L."/>
            <person name="Nordberg H.P."/>
            <person name="Cantor M.N."/>
            <person name="Hua S.X."/>
            <person name="Woyke T."/>
            <person name="Kerfeld C.A."/>
        </authorList>
    </citation>
    <scope>NUCLEOTIDE SEQUENCE [LARGE SCALE GENOMIC DNA]</scope>
    <source>
        <strain evidence="1 2">PCC 7417</strain>
    </source>
</reference>
<dbReference type="STRING" id="56107.Cylst_5655"/>
<dbReference type="HOGENOM" id="CLU_044324_0_0_3"/>
<protein>
    <submittedName>
        <fullName evidence="1">Glycosyltransferase</fullName>
    </submittedName>
</protein>
<dbReference type="RefSeq" id="WP_015210889.1">
    <property type="nucleotide sequence ID" value="NC_019757.1"/>
</dbReference>
<dbReference type="Gene3D" id="3.40.50.2000">
    <property type="entry name" value="Glycogen Phosphorylase B"/>
    <property type="match status" value="2"/>
</dbReference>
<gene>
    <name evidence="1" type="ORF">Cylst_5655</name>
</gene>
<evidence type="ECO:0000313" key="1">
    <source>
        <dbReference type="EMBL" id="AFZ27655.1"/>
    </source>
</evidence>
<dbReference type="GO" id="GO:0016740">
    <property type="term" value="F:transferase activity"/>
    <property type="evidence" value="ECO:0007669"/>
    <property type="project" value="UniProtKB-KW"/>
</dbReference>
<dbReference type="AlphaFoldDB" id="K9X4R0"/>
<dbReference type="CDD" id="cd03801">
    <property type="entry name" value="GT4_PimA-like"/>
    <property type="match status" value="1"/>
</dbReference>
<organism evidence="1 2">
    <name type="scientific">Cylindrospermum stagnale PCC 7417</name>
    <dbReference type="NCBI Taxonomy" id="56107"/>
    <lineage>
        <taxon>Bacteria</taxon>
        <taxon>Bacillati</taxon>
        <taxon>Cyanobacteriota</taxon>
        <taxon>Cyanophyceae</taxon>
        <taxon>Nostocales</taxon>
        <taxon>Nostocaceae</taxon>
        <taxon>Cylindrospermum</taxon>
    </lineage>
</organism>
<accession>K9X4R0</accession>
<dbReference type="OrthoDB" id="9790710at2"/>
<keyword evidence="1" id="KW-0808">Transferase</keyword>
<dbReference type="SUPFAM" id="SSF53756">
    <property type="entry name" value="UDP-Glycosyltransferase/glycogen phosphorylase"/>
    <property type="match status" value="1"/>
</dbReference>
<evidence type="ECO:0000313" key="2">
    <source>
        <dbReference type="Proteomes" id="UP000010475"/>
    </source>
</evidence>
<dbReference type="Pfam" id="PF13692">
    <property type="entry name" value="Glyco_trans_1_4"/>
    <property type="match status" value="1"/>
</dbReference>
<dbReference type="PANTHER" id="PTHR12526:SF637">
    <property type="entry name" value="GLYCOSYLTRANSFERASE EPSF-RELATED"/>
    <property type="match status" value="1"/>
</dbReference>
<dbReference type="PANTHER" id="PTHR12526">
    <property type="entry name" value="GLYCOSYLTRANSFERASE"/>
    <property type="match status" value="1"/>
</dbReference>
<dbReference type="Proteomes" id="UP000010475">
    <property type="component" value="Chromosome"/>
</dbReference>
<proteinExistence type="predicted"/>